<feature type="chain" id="PRO_5012415940" evidence="3">
    <location>
        <begin position="21"/>
        <end position="362"/>
    </location>
</feature>
<dbReference type="PROSITE" id="PS51257">
    <property type="entry name" value="PROKAR_LIPOPROTEIN"/>
    <property type="match status" value="1"/>
</dbReference>
<keyword evidence="2" id="KW-1015">Disulfide bond</keyword>
<dbReference type="InterPro" id="IPR013320">
    <property type="entry name" value="ConA-like_dom_sf"/>
</dbReference>
<dbReference type="Pfam" id="PF13385">
    <property type="entry name" value="Laminin_G_3"/>
    <property type="match status" value="1"/>
</dbReference>
<feature type="domain" description="LamG-like jellyroll fold" evidence="4">
    <location>
        <begin position="198"/>
        <end position="350"/>
    </location>
</feature>
<reference evidence="5 6" key="1">
    <citation type="submission" date="2017-04" db="EMBL/GenBank/DDBJ databases">
        <authorList>
            <person name="Afonso C.L."/>
            <person name="Miller P.J."/>
            <person name="Scott M.A."/>
            <person name="Spackman E."/>
            <person name="Goraichik I."/>
            <person name="Dimitrov K.M."/>
            <person name="Suarez D.L."/>
            <person name="Swayne D.E."/>
        </authorList>
    </citation>
    <scope>NUCLEOTIDE SEQUENCE [LARGE SCALE GENOMIC DNA]</scope>
    <source>
        <strain evidence="5 6">DSM 11622</strain>
    </source>
</reference>
<evidence type="ECO:0000256" key="2">
    <source>
        <dbReference type="ARBA" id="ARBA00023157"/>
    </source>
</evidence>
<evidence type="ECO:0000259" key="4">
    <source>
        <dbReference type="SMART" id="SM00560"/>
    </source>
</evidence>
<evidence type="ECO:0000256" key="3">
    <source>
        <dbReference type="SAM" id="SignalP"/>
    </source>
</evidence>
<evidence type="ECO:0000313" key="5">
    <source>
        <dbReference type="EMBL" id="SMB92323.1"/>
    </source>
</evidence>
<dbReference type="RefSeq" id="WP_084444735.1">
    <property type="nucleotide sequence ID" value="NZ_FWWW01000058.1"/>
</dbReference>
<dbReference type="Gene3D" id="2.60.120.200">
    <property type="match status" value="1"/>
</dbReference>
<name>A0A1W1VGG8_9BACT</name>
<dbReference type="SMART" id="SM00560">
    <property type="entry name" value="LamGL"/>
    <property type="match status" value="1"/>
</dbReference>
<accession>A0A1W1VGG8</accession>
<organism evidence="5 6">
    <name type="scientific">Hymenobacter roseosalivarius DSM 11622</name>
    <dbReference type="NCBI Taxonomy" id="645990"/>
    <lineage>
        <taxon>Bacteria</taxon>
        <taxon>Pseudomonadati</taxon>
        <taxon>Bacteroidota</taxon>
        <taxon>Cytophagia</taxon>
        <taxon>Cytophagales</taxon>
        <taxon>Hymenobacteraceae</taxon>
        <taxon>Hymenobacter</taxon>
    </lineage>
</organism>
<feature type="signal peptide" evidence="3">
    <location>
        <begin position="1"/>
        <end position="20"/>
    </location>
</feature>
<keyword evidence="6" id="KW-1185">Reference proteome</keyword>
<dbReference type="Proteomes" id="UP000192266">
    <property type="component" value="Unassembled WGS sequence"/>
</dbReference>
<evidence type="ECO:0000313" key="6">
    <source>
        <dbReference type="Proteomes" id="UP000192266"/>
    </source>
</evidence>
<keyword evidence="1 3" id="KW-0732">Signal</keyword>
<gene>
    <name evidence="5" type="ORF">SAMN00120144_2132</name>
</gene>
<sequence>MKNQKFYLFLFAWLLFGTMAVVSSCSKTEDTKPQVNADKTKLTAVIDSVTAIHNAAVEGTKPGTYSTGSKATFKTAIDLGTGVKNDAAATQAAVNTSVANLRRAAATFATSLIQEVSAANLVAHWKFAGNANDATANGNNGVLKTGPAGAAPKFPTPPADGTTLPMLTADRFGRASQAYEFAGGGYIEVPYKAALNPQALTLSVWCKRNDTNPDNYLVSLNRWTGYKFQLQGDNKPFLTVTTTSTTADRDADSGIVPVNVWTHVASSYVDGTMKFYINGALVKTWTNVTGAIKAIPEPVNLTIGQQLPKDVYNRAPKGGQAPDYFQYYSPAFFKGQMDDIRIYNRALTDAEVQSIYTIESTL</sequence>
<evidence type="ECO:0000256" key="1">
    <source>
        <dbReference type="ARBA" id="ARBA00022729"/>
    </source>
</evidence>
<proteinExistence type="predicted"/>
<protein>
    <submittedName>
        <fullName evidence="5">LamG domain protein jellyroll fold domain protein</fullName>
    </submittedName>
</protein>
<dbReference type="STRING" id="645990.SAMN00120144_2132"/>
<dbReference type="GO" id="GO:0005975">
    <property type="term" value="P:carbohydrate metabolic process"/>
    <property type="evidence" value="ECO:0007669"/>
    <property type="project" value="UniProtKB-ARBA"/>
</dbReference>
<dbReference type="Gene3D" id="1.20.1270.90">
    <property type="entry name" value="AF1782-like"/>
    <property type="match status" value="1"/>
</dbReference>
<dbReference type="OrthoDB" id="9814380at2"/>
<dbReference type="SUPFAM" id="SSF49899">
    <property type="entry name" value="Concanavalin A-like lectins/glucanases"/>
    <property type="match status" value="1"/>
</dbReference>
<dbReference type="GO" id="GO:0004553">
    <property type="term" value="F:hydrolase activity, hydrolyzing O-glycosyl compounds"/>
    <property type="evidence" value="ECO:0007669"/>
    <property type="project" value="UniProtKB-ARBA"/>
</dbReference>
<dbReference type="InterPro" id="IPR006558">
    <property type="entry name" value="LamG-like"/>
</dbReference>
<dbReference type="EMBL" id="FWWW01000058">
    <property type="protein sequence ID" value="SMB92323.1"/>
    <property type="molecule type" value="Genomic_DNA"/>
</dbReference>
<dbReference type="AlphaFoldDB" id="A0A1W1VGG8"/>